<dbReference type="InterPro" id="IPR051270">
    <property type="entry name" value="Tyrosine-tRNA_ligase_regulator"/>
</dbReference>
<dbReference type="PROSITE" id="PS50886">
    <property type="entry name" value="TRBD"/>
    <property type="match status" value="1"/>
</dbReference>
<feature type="domain" description="TRNA-binding" evidence="4">
    <location>
        <begin position="6"/>
        <end position="114"/>
    </location>
</feature>
<protein>
    <recommendedName>
        <fullName evidence="4">tRNA-binding domain-containing protein</fullName>
    </recommendedName>
</protein>
<dbReference type="PANTHER" id="PTHR11586:SF37">
    <property type="entry name" value="TRNA-BINDING DOMAIN-CONTAINING PROTEIN"/>
    <property type="match status" value="1"/>
</dbReference>
<evidence type="ECO:0000259" key="4">
    <source>
        <dbReference type="PROSITE" id="PS50886"/>
    </source>
</evidence>
<sequence>MINYEAFANVEMRIGEIKTVEIIEDADKLLKLTVDFGEVNEEGEPTVRQIVSGIRLYFEDPQSLVGKKCPFVTNLEPRTIRGYESNGMILAANSGDTFALLIPSNDLPVGTRLA</sequence>
<dbReference type="Pfam" id="PF01588">
    <property type="entry name" value="tRNA_bind"/>
    <property type="match status" value="1"/>
</dbReference>
<dbReference type="EMBL" id="PFBI01000006">
    <property type="protein sequence ID" value="PIR84646.1"/>
    <property type="molecule type" value="Genomic_DNA"/>
</dbReference>
<proteinExistence type="predicted"/>
<accession>A0A2H0UG39</accession>
<name>A0A2H0UG39_9BACT</name>
<reference evidence="6" key="1">
    <citation type="submission" date="2017-09" db="EMBL/GenBank/DDBJ databases">
        <title>Depth-based differentiation of microbial function through sediment-hosted aquifers and enrichment of novel symbionts in the deep terrestrial subsurface.</title>
        <authorList>
            <person name="Probst A.J."/>
            <person name="Ladd B."/>
            <person name="Jarett J.K."/>
            <person name="Geller-Mcgrath D.E."/>
            <person name="Sieber C.M.K."/>
            <person name="Emerson J.B."/>
            <person name="Anantharaman K."/>
            <person name="Thomas B.C."/>
            <person name="Malmstrom R."/>
            <person name="Stieglmeier M."/>
            <person name="Klingl A."/>
            <person name="Woyke T."/>
            <person name="Ryan C.M."/>
            <person name="Banfield J.F."/>
        </authorList>
    </citation>
    <scope>NUCLEOTIDE SEQUENCE [LARGE SCALE GENOMIC DNA]</scope>
</reference>
<dbReference type="Gene3D" id="2.40.50.140">
    <property type="entry name" value="Nucleic acid-binding proteins"/>
    <property type="match status" value="1"/>
</dbReference>
<dbReference type="SUPFAM" id="SSF50249">
    <property type="entry name" value="Nucleic acid-binding proteins"/>
    <property type="match status" value="1"/>
</dbReference>
<evidence type="ECO:0000256" key="3">
    <source>
        <dbReference type="PROSITE-ProRule" id="PRU00209"/>
    </source>
</evidence>
<keyword evidence="2 3" id="KW-0694">RNA-binding</keyword>
<evidence type="ECO:0000313" key="5">
    <source>
        <dbReference type="EMBL" id="PIR84646.1"/>
    </source>
</evidence>
<gene>
    <name evidence="5" type="ORF">COU16_03695</name>
</gene>
<evidence type="ECO:0000256" key="2">
    <source>
        <dbReference type="ARBA" id="ARBA00022884"/>
    </source>
</evidence>
<dbReference type="GO" id="GO:0000049">
    <property type="term" value="F:tRNA binding"/>
    <property type="evidence" value="ECO:0007669"/>
    <property type="project" value="UniProtKB-UniRule"/>
</dbReference>
<comment type="caution">
    <text evidence="5">The sequence shown here is derived from an EMBL/GenBank/DDBJ whole genome shotgun (WGS) entry which is preliminary data.</text>
</comment>
<evidence type="ECO:0000313" key="6">
    <source>
        <dbReference type="Proteomes" id="UP000229344"/>
    </source>
</evidence>
<organism evidence="5 6">
    <name type="scientific">Candidatus Kaiserbacteria bacterium CG10_big_fil_rev_8_21_14_0_10_47_16</name>
    <dbReference type="NCBI Taxonomy" id="1974608"/>
    <lineage>
        <taxon>Bacteria</taxon>
        <taxon>Candidatus Kaiseribacteriota</taxon>
    </lineage>
</organism>
<dbReference type="Proteomes" id="UP000229344">
    <property type="component" value="Unassembled WGS sequence"/>
</dbReference>
<dbReference type="InterPro" id="IPR012340">
    <property type="entry name" value="NA-bd_OB-fold"/>
</dbReference>
<evidence type="ECO:0000256" key="1">
    <source>
        <dbReference type="ARBA" id="ARBA00022555"/>
    </source>
</evidence>
<dbReference type="AlphaFoldDB" id="A0A2H0UG39"/>
<keyword evidence="1 3" id="KW-0820">tRNA-binding</keyword>
<dbReference type="InterPro" id="IPR002547">
    <property type="entry name" value="tRNA-bd_dom"/>
</dbReference>
<dbReference type="PANTHER" id="PTHR11586">
    <property type="entry name" value="TRNA-AMINOACYLATION COFACTOR ARC1 FAMILY MEMBER"/>
    <property type="match status" value="1"/>
</dbReference>